<name>A0A9P8Q3B5_WICPI</name>
<evidence type="ECO:0000313" key="1">
    <source>
        <dbReference type="EMBL" id="KAH3683243.1"/>
    </source>
</evidence>
<accession>A0A9P8Q3B5</accession>
<keyword evidence="2" id="KW-1185">Reference proteome</keyword>
<gene>
    <name evidence="1" type="ORF">WICPIJ_005771</name>
</gene>
<organism evidence="1 2">
    <name type="scientific">Wickerhamomyces pijperi</name>
    <name type="common">Yeast</name>
    <name type="synonym">Pichia pijperi</name>
    <dbReference type="NCBI Taxonomy" id="599730"/>
    <lineage>
        <taxon>Eukaryota</taxon>
        <taxon>Fungi</taxon>
        <taxon>Dikarya</taxon>
        <taxon>Ascomycota</taxon>
        <taxon>Saccharomycotina</taxon>
        <taxon>Saccharomycetes</taxon>
        <taxon>Phaffomycetales</taxon>
        <taxon>Wickerhamomycetaceae</taxon>
        <taxon>Wickerhamomyces</taxon>
    </lineage>
</organism>
<reference evidence="1" key="1">
    <citation type="journal article" date="2021" name="Open Biol.">
        <title>Shared evolutionary footprints suggest mitochondrial oxidative damage underlies multiple complex I losses in fungi.</title>
        <authorList>
            <person name="Schikora-Tamarit M.A."/>
            <person name="Marcet-Houben M."/>
            <person name="Nosek J."/>
            <person name="Gabaldon T."/>
        </authorList>
    </citation>
    <scope>NUCLEOTIDE SEQUENCE</scope>
    <source>
        <strain evidence="1">CBS2887</strain>
    </source>
</reference>
<dbReference type="EMBL" id="JAEUBG010003197">
    <property type="protein sequence ID" value="KAH3683243.1"/>
    <property type="molecule type" value="Genomic_DNA"/>
</dbReference>
<reference evidence="1" key="2">
    <citation type="submission" date="2021-01" db="EMBL/GenBank/DDBJ databases">
        <authorList>
            <person name="Schikora-Tamarit M.A."/>
        </authorList>
    </citation>
    <scope>NUCLEOTIDE SEQUENCE</scope>
    <source>
        <strain evidence="1">CBS2887</strain>
    </source>
</reference>
<dbReference type="Proteomes" id="UP000774326">
    <property type="component" value="Unassembled WGS sequence"/>
</dbReference>
<protein>
    <submittedName>
        <fullName evidence="1">Uncharacterized protein</fullName>
    </submittedName>
</protein>
<proteinExistence type="predicted"/>
<comment type="caution">
    <text evidence="1">The sequence shown here is derived from an EMBL/GenBank/DDBJ whole genome shotgun (WGS) entry which is preliminary data.</text>
</comment>
<sequence>MKKAPAPGTTDLSLMTLATALSPSLTASLVWFKTWLVAPLIKMATDLGFSFSVTKVNFSSPMVCSLVGFRLDGENGIGDDWCQHFGDFLVHFRREGRSGNFGGTVTGDFVLSRSSTGNHHGGRMLDLHLRDPVIRPDDVLISPGVDHRLNGEHHAWLHDPRRLVAGIVGDLRSTVEQFPNPVANEGSNNRTTVSLGVLFNDIT</sequence>
<dbReference type="AlphaFoldDB" id="A0A9P8Q3B5"/>
<evidence type="ECO:0000313" key="2">
    <source>
        <dbReference type="Proteomes" id="UP000774326"/>
    </source>
</evidence>